<evidence type="ECO:0000313" key="3">
    <source>
        <dbReference type="Proteomes" id="UP000215450"/>
    </source>
</evidence>
<dbReference type="OrthoDB" id="9873206at2"/>
<accession>A0A238HDW0</accession>
<evidence type="ECO:0000313" key="2">
    <source>
        <dbReference type="EMBL" id="SNB82275.1"/>
    </source>
</evidence>
<dbReference type="AlphaFoldDB" id="A0A238HDW0"/>
<gene>
    <name evidence="2" type="ORF">KEBURONENSIS_00486</name>
    <name evidence="1" type="ORF">KEBURONENSIS_00907</name>
</gene>
<organism evidence="1">
    <name type="scientific">Kingella negevensis</name>
    <dbReference type="NCBI Taxonomy" id="1522312"/>
    <lineage>
        <taxon>Bacteria</taxon>
        <taxon>Pseudomonadati</taxon>
        <taxon>Pseudomonadota</taxon>
        <taxon>Betaproteobacteria</taxon>
        <taxon>Neisseriales</taxon>
        <taxon>Neisseriaceae</taxon>
        <taxon>Kingella</taxon>
    </lineage>
</organism>
<dbReference type="RefSeq" id="WP_095062003.1">
    <property type="nucleotide sequence ID" value="NZ_FXUV02000065.1"/>
</dbReference>
<proteinExistence type="predicted"/>
<keyword evidence="3" id="KW-1185">Reference proteome</keyword>
<dbReference type="STRING" id="1522312.GCA_900177895_01375"/>
<dbReference type="EMBL" id="FXUV01000011">
    <property type="protein sequence ID" value="SMQ11903.1"/>
    <property type="molecule type" value="Genomic_DNA"/>
</dbReference>
<name>A0A238HDW0_9NEIS</name>
<sequence>MTQQPSLKQIRTAQKQAKAIKQMQRVLKSKPLTKQQIKQRQQNAPRISAKQKAYRQYLIDDTRECFSHEDAIAAVKKADAKYNELVYCRDCFVHNGYFQQLHRVLSVCVALYDEDTWFTNVLDQAQQALQQEPSTRDQSPNQRRALLQPILDMIDIGYAIMKGLPKDTQTQASHYSMGVQIYAYYLSFHECSHQATTGFINIASGMKWQDALKQAGIKGKEKIEAFRRQILQAALCVYRIAECDDQSIGMPVPHSISDLRHKTYKRWSVLGALANACAVAKTKYITPFENKTALSLTANFGKREAAISNRLAQVKLA</sequence>
<dbReference type="EMBL" id="FXUV02000065">
    <property type="protein sequence ID" value="SNB82275.1"/>
    <property type="molecule type" value="Genomic_DNA"/>
</dbReference>
<reference evidence="2 3" key="2">
    <citation type="submission" date="2017-06" db="EMBL/GenBank/DDBJ databases">
        <authorList>
            <person name="Kim H.J."/>
            <person name="Triplett B.A."/>
        </authorList>
    </citation>
    <scope>NUCLEOTIDE SEQUENCE [LARGE SCALE GENOMIC DNA]</scope>
    <source>
        <strain evidence="2">Kingella_eburonensis</strain>
    </source>
</reference>
<protein>
    <submittedName>
        <fullName evidence="1">Uncharacterized protein</fullName>
    </submittedName>
</protein>
<evidence type="ECO:0000313" key="1">
    <source>
        <dbReference type="EMBL" id="SMQ11903.1"/>
    </source>
</evidence>
<dbReference type="Proteomes" id="UP000215450">
    <property type="component" value="Unassembled WGS sequence"/>
</dbReference>
<reference evidence="1" key="1">
    <citation type="submission" date="2017-05" db="EMBL/GenBank/DDBJ databases">
        <authorList>
            <person name="Song R."/>
            <person name="Chenine A.L."/>
            <person name="Ruprecht R.M."/>
        </authorList>
    </citation>
    <scope>NUCLEOTIDE SEQUENCE</scope>
    <source>
        <strain evidence="1">Kingella_eburonensis</strain>
    </source>
</reference>